<dbReference type="Pfam" id="PF00156">
    <property type="entry name" value="Pribosyltran"/>
    <property type="match status" value="1"/>
</dbReference>
<dbReference type="CDD" id="cd06223">
    <property type="entry name" value="PRTases_typeI"/>
    <property type="match status" value="1"/>
</dbReference>
<proteinExistence type="inferred from homology"/>
<gene>
    <name evidence="12" type="primary">apt</name>
    <name evidence="14" type="ORF">C4520_06065</name>
</gene>
<keyword evidence="8 12" id="KW-0963">Cytoplasm</keyword>
<evidence type="ECO:0000256" key="1">
    <source>
        <dbReference type="ARBA" id="ARBA00000868"/>
    </source>
</evidence>
<feature type="domain" description="Phosphoribosyltransferase" evidence="13">
    <location>
        <begin position="29"/>
        <end position="160"/>
    </location>
</feature>
<dbReference type="InterPro" id="IPR000836">
    <property type="entry name" value="PRTase_dom"/>
</dbReference>
<dbReference type="GO" id="GO:0044209">
    <property type="term" value="P:AMP salvage"/>
    <property type="evidence" value="ECO:0007669"/>
    <property type="project" value="UniProtKB-UniRule"/>
</dbReference>
<keyword evidence="9 12" id="KW-0328">Glycosyltransferase</keyword>
<dbReference type="GO" id="GO:0006168">
    <property type="term" value="P:adenine salvage"/>
    <property type="evidence" value="ECO:0007669"/>
    <property type="project" value="InterPro"/>
</dbReference>
<comment type="function">
    <text evidence="2 12">Catalyzes a salvage reaction resulting in the formation of AMP, that is energically less costly than de novo synthesis.</text>
</comment>
<dbReference type="PANTHER" id="PTHR32315:SF3">
    <property type="entry name" value="ADENINE PHOSPHORIBOSYLTRANSFERASE"/>
    <property type="match status" value="1"/>
</dbReference>
<dbReference type="EMBL" id="QZKU01000045">
    <property type="protein sequence ID" value="RJP23567.1"/>
    <property type="molecule type" value="Genomic_DNA"/>
</dbReference>
<accession>A0A3A4NT12</accession>
<dbReference type="GO" id="GO:0006166">
    <property type="term" value="P:purine ribonucleoside salvage"/>
    <property type="evidence" value="ECO:0007669"/>
    <property type="project" value="UniProtKB-UniRule"/>
</dbReference>
<dbReference type="InterPro" id="IPR050054">
    <property type="entry name" value="UPRTase/APRTase"/>
</dbReference>
<evidence type="ECO:0000259" key="13">
    <source>
        <dbReference type="Pfam" id="PF00156"/>
    </source>
</evidence>
<organism evidence="14 15">
    <name type="scientific">Abyssobacteria bacterium (strain SURF_5)</name>
    <dbReference type="NCBI Taxonomy" id="2093360"/>
    <lineage>
        <taxon>Bacteria</taxon>
        <taxon>Pseudomonadati</taxon>
        <taxon>Candidatus Hydrogenedentota</taxon>
        <taxon>Candidatus Abyssobacteria</taxon>
    </lineage>
</organism>
<comment type="subcellular location">
    <subcellularLocation>
        <location evidence="3 12">Cytoplasm</location>
    </subcellularLocation>
</comment>
<dbReference type="NCBIfam" id="NF002636">
    <property type="entry name" value="PRK02304.1-5"/>
    <property type="match status" value="1"/>
</dbReference>
<evidence type="ECO:0000256" key="10">
    <source>
        <dbReference type="ARBA" id="ARBA00022679"/>
    </source>
</evidence>
<keyword evidence="10 12" id="KW-0808">Transferase</keyword>
<evidence type="ECO:0000256" key="5">
    <source>
        <dbReference type="ARBA" id="ARBA00008391"/>
    </source>
</evidence>
<dbReference type="UniPathway" id="UPA00588">
    <property type="reaction ID" value="UER00646"/>
</dbReference>
<keyword evidence="11 12" id="KW-0660">Purine salvage</keyword>
<dbReference type="InterPro" id="IPR005764">
    <property type="entry name" value="Ade_phspho_trans"/>
</dbReference>
<comment type="subunit">
    <text evidence="6 12">Homodimer.</text>
</comment>
<dbReference type="GO" id="GO:0002055">
    <property type="term" value="F:adenine binding"/>
    <property type="evidence" value="ECO:0007669"/>
    <property type="project" value="TreeGrafter"/>
</dbReference>
<dbReference type="InterPro" id="IPR029057">
    <property type="entry name" value="PRTase-like"/>
</dbReference>
<dbReference type="NCBIfam" id="NF002634">
    <property type="entry name" value="PRK02304.1-3"/>
    <property type="match status" value="1"/>
</dbReference>
<comment type="caution">
    <text evidence="14">The sequence shown here is derived from an EMBL/GenBank/DDBJ whole genome shotgun (WGS) entry which is preliminary data.</text>
</comment>
<evidence type="ECO:0000256" key="11">
    <source>
        <dbReference type="ARBA" id="ARBA00022726"/>
    </source>
</evidence>
<dbReference type="Proteomes" id="UP000265882">
    <property type="component" value="Unassembled WGS sequence"/>
</dbReference>
<dbReference type="NCBIfam" id="NF002633">
    <property type="entry name" value="PRK02304.1-2"/>
    <property type="match status" value="1"/>
</dbReference>
<dbReference type="HAMAP" id="MF_00004">
    <property type="entry name" value="Aden_phosphoribosyltr"/>
    <property type="match status" value="1"/>
</dbReference>
<comment type="pathway">
    <text evidence="4 12">Purine metabolism; AMP biosynthesis via salvage pathway; AMP from adenine: step 1/1.</text>
</comment>
<dbReference type="SUPFAM" id="SSF53271">
    <property type="entry name" value="PRTase-like"/>
    <property type="match status" value="1"/>
</dbReference>
<evidence type="ECO:0000256" key="3">
    <source>
        <dbReference type="ARBA" id="ARBA00004496"/>
    </source>
</evidence>
<evidence type="ECO:0000256" key="4">
    <source>
        <dbReference type="ARBA" id="ARBA00004659"/>
    </source>
</evidence>
<name>A0A3A4NT12_ABYX5</name>
<reference evidence="14 15" key="1">
    <citation type="journal article" date="2017" name="ISME J.">
        <title>Energy and carbon metabolisms in a deep terrestrial subsurface fluid microbial community.</title>
        <authorList>
            <person name="Momper L."/>
            <person name="Jungbluth S.P."/>
            <person name="Lee M.D."/>
            <person name="Amend J.P."/>
        </authorList>
    </citation>
    <scope>NUCLEOTIDE SEQUENCE [LARGE SCALE GENOMIC DNA]</scope>
    <source>
        <strain evidence="14">SURF_5</strain>
    </source>
</reference>
<dbReference type="GO" id="GO:0005737">
    <property type="term" value="C:cytoplasm"/>
    <property type="evidence" value="ECO:0007669"/>
    <property type="project" value="UniProtKB-SubCell"/>
</dbReference>
<dbReference type="AlphaFoldDB" id="A0A3A4NT12"/>
<dbReference type="NCBIfam" id="TIGR01090">
    <property type="entry name" value="apt"/>
    <property type="match status" value="1"/>
</dbReference>
<dbReference type="PANTHER" id="PTHR32315">
    <property type="entry name" value="ADENINE PHOSPHORIBOSYLTRANSFERASE"/>
    <property type="match status" value="1"/>
</dbReference>
<dbReference type="GO" id="GO:0003999">
    <property type="term" value="F:adenine phosphoribosyltransferase activity"/>
    <property type="evidence" value="ECO:0007669"/>
    <property type="project" value="UniProtKB-UniRule"/>
</dbReference>
<comment type="similarity">
    <text evidence="5 12">Belongs to the purine/pyrimidine phosphoribosyltransferase family.</text>
</comment>
<evidence type="ECO:0000256" key="6">
    <source>
        <dbReference type="ARBA" id="ARBA00011738"/>
    </source>
</evidence>
<protein>
    <recommendedName>
        <fullName evidence="7 12">Adenine phosphoribosyltransferase</fullName>
        <shortName evidence="12">APRT</shortName>
        <ecNumber evidence="7 12">2.4.2.7</ecNumber>
    </recommendedName>
</protein>
<dbReference type="Gene3D" id="3.40.50.2020">
    <property type="match status" value="1"/>
</dbReference>
<evidence type="ECO:0000313" key="15">
    <source>
        <dbReference type="Proteomes" id="UP000265882"/>
    </source>
</evidence>
<dbReference type="GO" id="GO:0016208">
    <property type="term" value="F:AMP binding"/>
    <property type="evidence" value="ECO:0007669"/>
    <property type="project" value="TreeGrafter"/>
</dbReference>
<comment type="catalytic activity">
    <reaction evidence="1 12">
        <text>AMP + diphosphate = 5-phospho-alpha-D-ribose 1-diphosphate + adenine</text>
        <dbReference type="Rhea" id="RHEA:16609"/>
        <dbReference type="ChEBI" id="CHEBI:16708"/>
        <dbReference type="ChEBI" id="CHEBI:33019"/>
        <dbReference type="ChEBI" id="CHEBI:58017"/>
        <dbReference type="ChEBI" id="CHEBI:456215"/>
        <dbReference type="EC" id="2.4.2.7"/>
    </reaction>
</comment>
<sequence>MNARLREAIRSIPDFPKKGILFRDITTLLKDKAAFAEAIDTLAARHKGKDIGKVVGMESRGFILGAPLAYLLGAGFVPVRKKGKLPAETYSAKYELEYGVDHLEVHKDAIERGENVIIVDDLLATGGTAAATIDLVNNFKAKVVAVDFLIELTDLHGRDKLQGYDIFTLIQY</sequence>
<dbReference type="EC" id="2.4.2.7" evidence="7 12"/>
<evidence type="ECO:0000256" key="8">
    <source>
        <dbReference type="ARBA" id="ARBA00022490"/>
    </source>
</evidence>
<dbReference type="FunFam" id="3.40.50.2020:FF:000004">
    <property type="entry name" value="Adenine phosphoribosyltransferase"/>
    <property type="match status" value="1"/>
</dbReference>
<evidence type="ECO:0000313" key="14">
    <source>
        <dbReference type="EMBL" id="RJP23567.1"/>
    </source>
</evidence>
<evidence type="ECO:0000256" key="9">
    <source>
        <dbReference type="ARBA" id="ARBA00022676"/>
    </source>
</evidence>
<evidence type="ECO:0000256" key="12">
    <source>
        <dbReference type="HAMAP-Rule" id="MF_00004"/>
    </source>
</evidence>
<evidence type="ECO:0000256" key="2">
    <source>
        <dbReference type="ARBA" id="ARBA00003968"/>
    </source>
</evidence>
<evidence type="ECO:0000256" key="7">
    <source>
        <dbReference type="ARBA" id="ARBA00011893"/>
    </source>
</evidence>